<name>A0A7C8R298_ORBOL</name>
<reference evidence="1 2" key="1">
    <citation type="submission" date="2019-06" db="EMBL/GenBank/DDBJ databases">
        <authorList>
            <person name="Palmer J.M."/>
        </authorList>
    </citation>
    <scope>NUCLEOTIDE SEQUENCE [LARGE SCALE GENOMIC DNA]</scope>
    <source>
        <strain evidence="1 2">TWF191</strain>
    </source>
</reference>
<comment type="caution">
    <text evidence="1">The sequence shown here is derived from an EMBL/GenBank/DDBJ whole genome shotgun (WGS) entry which is preliminary data.</text>
</comment>
<protein>
    <submittedName>
        <fullName evidence="1">Uncharacterized protein</fullName>
    </submittedName>
</protein>
<sequence>MRLSDFIFLADNFVFPALSRFYFKATFTAKPLRARTEECSVRADFDIRLIASPLDTRQWLYDNSYLKAYWSPASGLFYNEEDWPGAEVFIERWESCGYPLIAEGVVGFGFGYPTGKIYLTRDGRLVGTICKVSKRARWRPGIGWSCVGLVEMSSNFCSRRFEFLGWEAPIEEIEVMYETKKGEETTTPGRG</sequence>
<dbReference type="AlphaFoldDB" id="A0A7C8R298"/>
<accession>A0A7C8R298</accession>
<evidence type="ECO:0000313" key="2">
    <source>
        <dbReference type="Proteomes" id="UP000483672"/>
    </source>
</evidence>
<evidence type="ECO:0000313" key="1">
    <source>
        <dbReference type="EMBL" id="KAF3230343.1"/>
    </source>
</evidence>
<organism evidence="1 2">
    <name type="scientific">Orbilia oligospora</name>
    <name type="common">Nematode-trapping fungus</name>
    <name type="synonym">Arthrobotrys oligospora</name>
    <dbReference type="NCBI Taxonomy" id="2813651"/>
    <lineage>
        <taxon>Eukaryota</taxon>
        <taxon>Fungi</taxon>
        <taxon>Dikarya</taxon>
        <taxon>Ascomycota</taxon>
        <taxon>Pezizomycotina</taxon>
        <taxon>Orbiliomycetes</taxon>
        <taxon>Orbiliales</taxon>
        <taxon>Orbiliaceae</taxon>
        <taxon>Orbilia</taxon>
    </lineage>
</organism>
<gene>
    <name evidence="1" type="ORF">TWF191_010229</name>
</gene>
<dbReference type="EMBL" id="WIPF01000008">
    <property type="protein sequence ID" value="KAF3230343.1"/>
    <property type="molecule type" value="Genomic_DNA"/>
</dbReference>
<proteinExistence type="predicted"/>
<dbReference type="Proteomes" id="UP000483672">
    <property type="component" value="Unassembled WGS sequence"/>
</dbReference>